<gene>
    <name evidence="1" type="ORF">PsorP6_010203</name>
</gene>
<keyword evidence="2" id="KW-1185">Reference proteome</keyword>
<evidence type="ECO:0000313" key="1">
    <source>
        <dbReference type="EMBL" id="KAI9910354.1"/>
    </source>
</evidence>
<organism evidence="1 2">
    <name type="scientific">Peronosclerospora sorghi</name>
    <dbReference type="NCBI Taxonomy" id="230839"/>
    <lineage>
        <taxon>Eukaryota</taxon>
        <taxon>Sar</taxon>
        <taxon>Stramenopiles</taxon>
        <taxon>Oomycota</taxon>
        <taxon>Peronosporomycetes</taxon>
        <taxon>Peronosporales</taxon>
        <taxon>Peronosporaceae</taxon>
        <taxon>Peronosclerospora</taxon>
    </lineage>
</organism>
<protein>
    <submittedName>
        <fullName evidence="1">Uncharacterized protein</fullName>
    </submittedName>
</protein>
<evidence type="ECO:0000313" key="2">
    <source>
        <dbReference type="Proteomes" id="UP001163321"/>
    </source>
</evidence>
<reference evidence="1 2" key="1">
    <citation type="journal article" date="2022" name="bioRxiv">
        <title>The genome of the oomycete Peronosclerospora sorghi, a cosmopolitan pathogen of maize and sorghum, is inflated with dispersed pseudogenes.</title>
        <authorList>
            <person name="Fletcher K."/>
            <person name="Martin F."/>
            <person name="Isakeit T."/>
            <person name="Cavanaugh K."/>
            <person name="Magill C."/>
            <person name="Michelmore R."/>
        </authorList>
    </citation>
    <scope>NUCLEOTIDE SEQUENCE [LARGE SCALE GENOMIC DNA]</scope>
    <source>
        <strain evidence="1">P6</strain>
    </source>
</reference>
<dbReference type="EMBL" id="CM047585">
    <property type="protein sequence ID" value="KAI9910354.1"/>
    <property type="molecule type" value="Genomic_DNA"/>
</dbReference>
<sequence length="105" mass="11652">MERKTMGAPIAIHQAIQFMLADMATRIEAGRQLTYKAAYEIDCGRKDTMYASMAKRFAGDHANKVATDAIKIFGVLALTPSTQSKSSFATPRFTRYTRARLRSSA</sequence>
<proteinExistence type="predicted"/>
<accession>A0ACC0VWR8</accession>
<name>A0ACC0VWR8_9STRA</name>
<comment type="caution">
    <text evidence="1">The sequence shown here is derived from an EMBL/GenBank/DDBJ whole genome shotgun (WGS) entry which is preliminary data.</text>
</comment>
<dbReference type="Proteomes" id="UP001163321">
    <property type="component" value="Chromosome 6"/>
</dbReference>